<evidence type="ECO:0000313" key="3">
    <source>
        <dbReference type="Proteomes" id="UP000199679"/>
    </source>
</evidence>
<feature type="chain" id="PRO_5009270324" evidence="1">
    <location>
        <begin position="19"/>
        <end position="165"/>
    </location>
</feature>
<dbReference type="AlphaFoldDB" id="A0A1H2BS01"/>
<feature type="signal peptide" evidence="1">
    <location>
        <begin position="1"/>
        <end position="18"/>
    </location>
</feature>
<gene>
    <name evidence="2" type="ORF">SAMN05216490_4310</name>
</gene>
<keyword evidence="1" id="KW-0732">Signal</keyword>
<evidence type="ECO:0000313" key="2">
    <source>
        <dbReference type="EMBL" id="SDT60988.1"/>
    </source>
</evidence>
<dbReference type="OrthoDB" id="9869546at2"/>
<dbReference type="RefSeq" id="WP_157682305.1">
    <property type="nucleotide sequence ID" value="NZ_LT629740.1"/>
</dbReference>
<keyword evidence="3" id="KW-1185">Reference proteome</keyword>
<accession>A0A1H2BS01</accession>
<organism evidence="2 3">
    <name type="scientific">Mucilaginibacter mallensis</name>
    <dbReference type="NCBI Taxonomy" id="652787"/>
    <lineage>
        <taxon>Bacteria</taxon>
        <taxon>Pseudomonadati</taxon>
        <taxon>Bacteroidota</taxon>
        <taxon>Sphingobacteriia</taxon>
        <taxon>Sphingobacteriales</taxon>
        <taxon>Sphingobacteriaceae</taxon>
        <taxon>Mucilaginibacter</taxon>
    </lineage>
</organism>
<sequence>MRSFFTIMLSAFLFHASAQNTYNNKIGEVKELKIYGSDAKIVIGKIIVNETLETKLYLINSTQLKDDSNYYVTKFNFGNNQSVALFGAKITMKFNKPVLFVNFGGFSTATAMGFGISADKTSYVFKAQQINRDPDNHVIITFIIKSKERITTEVSGVDGILSIAQ</sequence>
<dbReference type="Proteomes" id="UP000199679">
    <property type="component" value="Chromosome I"/>
</dbReference>
<protein>
    <submittedName>
        <fullName evidence="2">Uncharacterized protein</fullName>
    </submittedName>
</protein>
<evidence type="ECO:0000256" key="1">
    <source>
        <dbReference type="SAM" id="SignalP"/>
    </source>
</evidence>
<name>A0A1H2BS01_MUCMA</name>
<reference evidence="2 3" key="1">
    <citation type="submission" date="2016-10" db="EMBL/GenBank/DDBJ databases">
        <authorList>
            <person name="de Groot N.N."/>
        </authorList>
    </citation>
    <scope>NUCLEOTIDE SEQUENCE [LARGE SCALE GENOMIC DNA]</scope>
    <source>
        <strain evidence="2 3">MP1X4</strain>
    </source>
</reference>
<dbReference type="EMBL" id="LT629740">
    <property type="protein sequence ID" value="SDT60988.1"/>
    <property type="molecule type" value="Genomic_DNA"/>
</dbReference>
<proteinExistence type="predicted"/>